<dbReference type="SUPFAM" id="SSF53335">
    <property type="entry name" value="S-adenosyl-L-methionine-dependent methyltransferases"/>
    <property type="match status" value="1"/>
</dbReference>
<evidence type="ECO:0000256" key="7">
    <source>
        <dbReference type="ARBA" id="ARBA00022603"/>
    </source>
</evidence>
<evidence type="ECO:0000256" key="12">
    <source>
        <dbReference type="ARBA" id="ARBA00031088"/>
    </source>
</evidence>
<comment type="function">
    <text evidence="1">Specifically methylates the cytosine at position 967 (m5C967) of 16S rRNA.</text>
</comment>
<dbReference type="InterPro" id="IPR029063">
    <property type="entry name" value="SAM-dependent_MTases_sf"/>
</dbReference>
<feature type="binding site" evidence="14">
    <location>
        <begin position="251"/>
        <end position="257"/>
    </location>
    <ligand>
        <name>S-adenosyl-L-methionine</name>
        <dbReference type="ChEBI" id="CHEBI:59789"/>
    </ligand>
</feature>
<dbReference type="Gene3D" id="1.10.940.10">
    <property type="entry name" value="NusB-like"/>
    <property type="match status" value="1"/>
</dbReference>
<dbReference type="PANTHER" id="PTHR22807:SF61">
    <property type="entry name" value="NOL1_NOP2_SUN FAMILY PROTEIN _ ANTITERMINATION NUSB DOMAIN-CONTAINING PROTEIN"/>
    <property type="match status" value="1"/>
</dbReference>
<dbReference type="InterPro" id="IPR023267">
    <property type="entry name" value="RCMT"/>
</dbReference>
<evidence type="ECO:0000256" key="9">
    <source>
        <dbReference type="ARBA" id="ARBA00022691"/>
    </source>
</evidence>
<comment type="similarity">
    <text evidence="3 14">Belongs to the class I-like SAM-binding methyltransferase superfamily. RsmB/NOP family.</text>
</comment>
<dbReference type="Pfam" id="PF22458">
    <property type="entry name" value="RsmF-B_ferredox"/>
    <property type="match status" value="1"/>
</dbReference>
<organism evidence="16 17">
    <name type="scientific">Nitrosomonas marina</name>
    <dbReference type="NCBI Taxonomy" id="917"/>
    <lineage>
        <taxon>Bacteria</taxon>
        <taxon>Pseudomonadati</taxon>
        <taxon>Pseudomonadota</taxon>
        <taxon>Betaproteobacteria</taxon>
        <taxon>Nitrosomonadales</taxon>
        <taxon>Nitrosomonadaceae</taxon>
        <taxon>Nitrosomonas</taxon>
    </lineage>
</organism>
<evidence type="ECO:0000259" key="15">
    <source>
        <dbReference type="PROSITE" id="PS51686"/>
    </source>
</evidence>
<dbReference type="PANTHER" id="PTHR22807">
    <property type="entry name" value="NOP2 YEAST -RELATED NOL1/NOP2/FMU SUN DOMAIN-CONTAINING"/>
    <property type="match status" value="1"/>
</dbReference>
<dbReference type="PROSITE" id="PS01153">
    <property type="entry name" value="NOL1_NOP2_SUN"/>
    <property type="match status" value="1"/>
</dbReference>
<dbReference type="Pfam" id="PF01029">
    <property type="entry name" value="NusB"/>
    <property type="match status" value="1"/>
</dbReference>
<evidence type="ECO:0000256" key="13">
    <source>
        <dbReference type="ARBA" id="ARBA00047283"/>
    </source>
</evidence>
<proteinExistence type="inferred from homology"/>
<evidence type="ECO:0000256" key="2">
    <source>
        <dbReference type="ARBA" id="ARBA00004496"/>
    </source>
</evidence>
<keyword evidence="10 14" id="KW-0694">RNA-binding</keyword>
<evidence type="ECO:0000256" key="4">
    <source>
        <dbReference type="ARBA" id="ARBA00012140"/>
    </source>
</evidence>
<accession>A0A1H8BNU5</accession>
<comment type="catalytic activity">
    <reaction evidence="13">
        <text>cytidine(967) in 16S rRNA + S-adenosyl-L-methionine = 5-methylcytidine(967) in 16S rRNA + S-adenosyl-L-homocysteine + H(+)</text>
        <dbReference type="Rhea" id="RHEA:42748"/>
        <dbReference type="Rhea" id="RHEA-COMP:10219"/>
        <dbReference type="Rhea" id="RHEA-COMP:10220"/>
        <dbReference type="ChEBI" id="CHEBI:15378"/>
        <dbReference type="ChEBI" id="CHEBI:57856"/>
        <dbReference type="ChEBI" id="CHEBI:59789"/>
        <dbReference type="ChEBI" id="CHEBI:74483"/>
        <dbReference type="ChEBI" id="CHEBI:82748"/>
        <dbReference type="EC" id="2.1.1.176"/>
    </reaction>
</comment>
<dbReference type="STRING" id="917.SAMN05216326_12625"/>
<gene>
    <name evidence="16" type="ORF">SAMN05216325_10327</name>
</gene>
<dbReference type="AlphaFoldDB" id="A0A1H8BNU5"/>
<evidence type="ECO:0000256" key="6">
    <source>
        <dbReference type="ARBA" id="ARBA00022552"/>
    </source>
</evidence>
<feature type="domain" description="SAM-dependent MTase RsmB/NOP-type" evidence="15">
    <location>
        <begin position="163"/>
        <end position="425"/>
    </location>
</feature>
<dbReference type="NCBIfam" id="NF008149">
    <property type="entry name" value="PRK10901.1"/>
    <property type="match status" value="1"/>
</dbReference>
<dbReference type="InterPro" id="IPR004573">
    <property type="entry name" value="rRNA_ssu_MeTfrase_B"/>
</dbReference>
<dbReference type="NCBIfam" id="TIGR00563">
    <property type="entry name" value="rsmB"/>
    <property type="match status" value="1"/>
</dbReference>
<dbReference type="FunFam" id="3.40.50.150:FF:000022">
    <property type="entry name" value="Ribosomal RNA small subunit methyltransferase B"/>
    <property type="match status" value="1"/>
</dbReference>
<keyword evidence="8 14" id="KW-0808">Transferase</keyword>
<dbReference type="GO" id="GO:0006355">
    <property type="term" value="P:regulation of DNA-templated transcription"/>
    <property type="evidence" value="ECO:0007669"/>
    <property type="project" value="InterPro"/>
</dbReference>
<dbReference type="InterPro" id="IPR054728">
    <property type="entry name" value="RsmB-like_ferredoxin"/>
</dbReference>
<dbReference type="GO" id="GO:0003723">
    <property type="term" value="F:RNA binding"/>
    <property type="evidence" value="ECO:0007669"/>
    <property type="project" value="UniProtKB-UniRule"/>
</dbReference>
<dbReference type="CDD" id="cd02440">
    <property type="entry name" value="AdoMet_MTases"/>
    <property type="match status" value="1"/>
</dbReference>
<keyword evidence="6" id="KW-0698">rRNA processing</keyword>
<feature type="active site" description="Nucleophile" evidence="14">
    <location>
        <position position="372"/>
    </location>
</feature>
<dbReference type="OrthoDB" id="9810297at2"/>
<sequence length="425" mass="47845">MTNTLLITVTVVNHVLTGNSLTQALNECWQKHAILSGQQRGAIQDCSYGVLRFYGQLTEILAILLTKKPQDKKIYCLLLTGLYQLLYSKTPAYTIINQTVSAAHKLTQNNRLHGLVNAVLRNFLRQKASLLAQVESIETGRFSHPQWWINKLRSQYPQHYRSILNTGNQRPPMTVRVNQRKISIAGYQHLLSEHGMESQRIWHNALLLKKPVNVSALPGFSEGMVSVQDAGAQLAAPLLDVHQGMRVLDACAAPGGKSTHLLELTDISLTAMDHDNARLAQVEQNFKRMGMRASNIICGNAADPGSWWDGKEFDRILADVPCSASGVVCRHPDIKWLRRESDLEKLVMQQQAILHALWQTLSRNGKLLYVTCSVFMEENKWLIKQFLQHQSDARIETISGPDLLDGQLLPNSLHDGFFYTLLQKL</sequence>
<keyword evidence="5" id="KW-0963">Cytoplasm</keyword>
<evidence type="ECO:0000256" key="5">
    <source>
        <dbReference type="ARBA" id="ARBA00022490"/>
    </source>
</evidence>
<name>A0A1H8BNU5_9PROT</name>
<evidence type="ECO:0000256" key="10">
    <source>
        <dbReference type="ARBA" id="ARBA00022884"/>
    </source>
</evidence>
<protein>
    <recommendedName>
        <fullName evidence="4">16S rRNA (cytosine(967)-C(5))-methyltransferase</fullName>
        <ecNumber evidence="4">2.1.1.176</ecNumber>
    </recommendedName>
    <alternativeName>
        <fullName evidence="11">16S rRNA m5C967 methyltransferase</fullName>
    </alternativeName>
    <alternativeName>
        <fullName evidence="12">rRNA (cytosine-C(5)-)-methyltransferase RsmB</fullName>
    </alternativeName>
</protein>
<dbReference type="PROSITE" id="PS51686">
    <property type="entry name" value="SAM_MT_RSMB_NOP"/>
    <property type="match status" value="1"/>
</dbReference>
<evidence type="ECO:0000256" key="1">
    <source>
        <dbReference type="ARBA" id="ARBA00002724"/>
    </source>
</evidence>
<evidence type="ECO:0000256" key="14">
    <source>
        <dbReference type="PROSITE-ProRule" id="PRU01023"/>
    </source>
</evidence>
<dbReference type="EC" id="2.1.1.176" evidence="4"/>
<dbReference type="Gene3D" id="3.40.50.150">
    <property type="entry name" value="Vaccinia Virus protein VP39"/>
    <property type="match status" value="1"/>
</dbReference>
<evidence type="ECO:0000256" key="8">
    <source>
        <dbReference type="ARBA" id="ARBA00022679"/>
    </source>
</evidence>
<dbReference type="InterPro" id="IPR001678">
    <property type="entry name" value="MeTrfase_RsmB-F_NOP2_dom"/>
</dbReference>
<dbReference type="Gene3D" id="3.30.70.1170">
    <property type="entry name" value="Sun protein, domain 3"/>
    <property type="match status" value="1"/>
</dbReference>
<dbReference type="GO" id="GO:0008649">
    <property type="term" value="F:rRNA methyltransferase activity"/>
    <property type="evidence" value="ECO:0007669"/>
    <property type="project" value="InterPro"/>
</dbReference>
<dbReference type="GO" id="GO:0005737">
    <property type="term" value="C:cytoplasm"/>
    <property type="evidence" value="ECO:0007669"/>
    <property type="project" value="UniProtKB-SubCell"/>
</dbReference>
<dbReference type="InterPro" id="IPR035926">
    <property type="entry name" value="NusB-like_sf"/>
</dbReference>
<evidence type="ECO:0000256" key="3">
    <source>
        <dbReference type="ARBA" id="ARBA00007494"/>
    </source>
</evidence>
<reference evidence="16 17" key="1">
    <citation type="submission" date="2016-10" db="EMBL/GenBank/DDBJ databases">
        <authorList>
            <person name="de Groot N.N."/>
        </authorList>
    </citation>
    <scope>NUCLEOTIDE SEQUENCE [LARGE SCALE GENOMIC DNA]</scope>
    <source>
        <strain evidence="16 17">Nm22</strain>
    </source>
</reference>
<keyword evidence="9 14" id="KW-0949">S-adenosyl-L-methionine</keyword>
<dbReference type="Pfam" id="PF01189">
    <property type="entry name" value="Methyltr_RsmB-F"/>
    <property type="match status" value="1"/>
</dbReference>
<evidence type="ECO:0000313" key="17">
    <source>
        <dbReference type="Proteomes" id="UP000199459"/>
    </source>
</evidence>
<dbReference type="RefSeq" id="WP_090627748.1">
    <property type="nucleotide sequence ID" value="NZ_FOCP01000003.1"/>
</dbReference>
<dbReference type="SUPFAM" id="SSF48013">
    <property type="entry name" value="NusB-like"/>
    <property type="match status" value="1"/>
</dbReference>
<keyword evidence="7 14" id="KW-0489">Methyltransferase</keyword>
<evidence type="ECO:0000256" key="11">
    <source>
        <dbReference type="ARBA" id="ARBA00030399"/>
    </source>
</evidence>
<evidence type="ECO:0000313" key="16">
    <source>
        <dbReference type="EMBL" id="SEM84442.1"/>
    </source>
</evidence>
<comment type="subcellular location">
    <subcellularLocation>
        <location evidence="2">Cytoplasm</location>
    </subcellularLocation>
</comment>
<dbReference type="InterPro" id="IPR018314">
    <property type="entry name" value="RsmB/NOL1/NOP2-like_CS"/>
</dbReference>
<dbReference type="EMBL" id="FOCP01000003">
    <property type="protein sequence ID" value="SEM84442.1"/>
    <property type="molecule type" value="Genomic_DNA"/>
</dbReference>
<feature type="binding site" evidence="14">
    <location>
        <position position="319"/>
    </location>
    <ligand>
        <name>S-adenosyl-L-methionine</name>
        <dbReference type="ChEBI" id="CHEBI:59789"/>
    </ligand>
</feature>
<dbReference type="Gene3D" id="1.10.287.730">
    <property type="entry name" value="Helix hairpin bin"/>
    <property type="match status" value="1"/>
</dbReference>
<feature type="binding site" evidence="14">
    <location>
        <position position="273"/>
    </location>
    <ligand>
        <name>S-adenosyl-L-methionine</name>
        <dbReference type="ChEBI" id="CHEBI:59789"/>
    </ligand>
</feature>
<dbReference type="InterPro" id="IPR006027">
    <property type="entry name" value="NusB_RsmB_TIM44"/>
</dbReference>
<comment type="caution">
    <text evidence="14">Lacks conserved residue(s) required for the propagation of feature annotation.</text>
</comment>
<dbReference type="PRINTS" id="PR02008">
    <property type="entry name" value="RCMTFAMILY"/>
</dbReference>
<dbReference type="InterPro" id="IPR049560">
    <property type="entry name" value="MeTrfase_RsmB-F_NOP2_cat"/>
</dbReference>
<dbReference type="Proteomes" id="UP000199459">
    <property type="component" value="Unassembled WGS sequence"/>
</dbReference>